<evidence type="ECO:0000256" key="2">
    <source>
        <dbReference type="ARBA" id="ARBA00022741"/>
    </source>
</evidence>
<dbReference type="SUPFAM" id="SSF52540">
    <property type="entry name" value="P-loop containing nucleoside triphosphate hydrolases"/>
    <property type="match status" value="1"/>
</dbReference>
<evidence type="ECO:0008006" key="8">
    <source>
        <dbReference type="Google" id="ProtNLM"/>
    </source>
</evidence>
<dbReference type="CDD" id="cd14798">
    <property type="entry name" value="RX-CC_like"/>
    <property type="match status" value="1"/>
</dbReference>
<dbReference type="Pfam" id="PF18052">
    <property type="entry name" value="Rx_N"/>
    <property type="match status" value="1"/>
</dbReference>
<evidence type="ECO:0000256" key="1">
    <source>
        <dbReference type="ARBA" id="ARBA00022737"/>
    </source>
</evidence>
<feature type="domain" description="NB-ARC" evidence="4">
    <location>
        <begin position="196"/>
        <end position="293"/>
    </location>
</feature>
<dbReference type="Proteomes" id="UP001058974">
    <property type="component" value="Chromosome 5"/>
</dbReference>
<dbReference type="AlphaFoldDB" id="A0A9D4WWS7"/>
<dbReference type="Gene3D" id="1.20.5.4130">
    <property type="match status" value="1"/>
</dbReference>
<dbReference type="PANTHER" id="PTHR19338">
    <property type="entry name" value="TRANSLOCASE OF INNER MITOCHONDRIAL MEMBRANE 13 HOMOLOG"/>
    <property type="match status" value="1"/>
</dbReference>
<feature type="domain" description="Disease resistance N-terminal" evidence="5">
    <location>
        <begin position="19"/>
        <end position="99"/>
    </location>
</feature>
<reference evidence="6 7" key="1">
    <citation type="journal article" date="2022" name="Nat. Genet.">
        <title>Improved pea reference genome and pan-genome highlight genomic features and evolutionary characteristics.</title>
        <authorList>
            <person name="Yang T."/>
            <person name="Liu R."/>
            <person name="Luo Y."/>
            <person name="Hu S."/>
            <person name="Wang D."/>
            <person name="Wang C."/>
            <person name="Pandey M.K."/>
            <person name="Ge S."/>
            <person name="Xu Q."/>
            <person name="Li N."/>
            <person name="Li G."/>
            <person name="Huang Y."/>
            <person name="Saxena R.K."/>
            <person name="Ji Y."/>
            <person name="Li M."/>
            <person name="Yan X."/>
            <person name="He Y."/>
            <person name="Liu Y."/>
            <person name="Wang X."/>
            <person name="Xiang C."/>
            <person name="Varshney R.K."/>
            <person name="Ding H."/>
            <person name="Gao S."/>
            <person name="Zong X."/>
        </authorList>
    </citation>
    <scope>NUCLEOTIDE SEQUENCE [LARGE SCALE GENOMIC DNA]</scope>
    <source>
        <strain evidence="6 7">cv. Zhongwan 6</strain>
    </source>
</reference>
<dbReference type="InterPro" id="IPR027417">
    <property type="entry name" value="P-loop_NTPase"/>
</dbReference>
<evidence type="ECO:0000259" key="4">
    <source>
        <dbReference type="Pfam" id="PF00931"/>
    </source>
</evidence>
<dbReference type="InterPro" id="IPR038005">
    <property type="entry name" value="RX-like_CC"/>
</dbReference>
<proteinExistence type="predicted"/>
<keyword evidence="1" id="KW-0677">Repeat</keyword>
<accession>A0A9D4WWS7</accession>
<dbReference type="Pfam" id="PF00931">
    <property type="entry name" value="NB-ARC"/>
    <property type="match status" value="1"/>
</dbReference>
<evidence type="ECO:0000313" key="6">
    <source>
        <dbReference type="EMBL" id="KAI5409110.1"/>
    </source>
</evidence>
<evidence type="ECO:0000313" key="7">
    <source>
        <dbReference type="Proteomes" id="UP001058974"/>
    </source>
</evidence>
<dbReference type="Gene3D" id="3.40.50.300">
    <property type="entry name" value="P-loop containing nucleotide triphosphate hydrolases"/>
    <property type="match status" value="1"/>
</dbReference>
<evidence type="ECO:0000259" key="5">
    <source>
        <dbReference type="Pfam" id="PF18052"/>
    </source>
</evidence>
<name>A0A9D4WWS7_PEA</name>
<dbReference type="GO" id="GO:0043531">
    <property type="term" value="F:ADP binding"/>
    <property type="evidence" value="ECO:0007669"/>
    <property type="project" value="InterPro"/>
</dbReference>
<gene>
    <name evidence="6" type="ORF">KIW84_054786</name>
</gene>
<keyword evidence="3" id="KW-0611">Plant defense</keyword>
<dbReference type="InterPro" id="IPR041118">
    <property type="entry name" value="Rx_N"/>
</dbReference>
<evidence type="ECO:0000256" key="3">
    <source>
        <dbReference type="ARBA" id="ARBA00022821"/>
    </source>
</evidence>
<dbReference type="EMBL" id="JAMSHJ010000005">
    <property type="protein sequence ID" value="KAI5409110.1"/>
    <property type="molecule type" value="Genomic_DNA"/>
</dbReference>
<keyword evidence="2" id="KW-0547">Nucleotide-binding</keyword>
<comment type="caution">
    <text evidence="6">The sequence shown here is derived from an EMBL/GenBank/DDBJ whole genome shotgun (WGS) entry which is preliminary data.</text>
</comment>
<dbReference type="PANTHER" id="PTHR19338:SF32">
    <property type="entry name" value="OS06G0287500 PROTEIN"/>
    <property type="match status" value="1"/>
</dbReference>
<keyword evidence="7" id="KW-1185">Reference proteome</keyword>
<organism evidence="6 7">
    <name type="scientific">Pisum sativum</name>
    <name type="common">Garden pea</name>
    <name type="synonym">Lathyrus oleraceus</name>
    <dbReference type="NCBI Taxonomy" id="3888"/>
    <lineage>
        <taxon>Eukaryota</taxon>
        <taxon>Viridiplantae</taxon>
        <taxon>Streptophyta</taxon>
        <taxon>Embryophyta</taxon>
        <taxon>Tracheophyta</taxon>
        <taxon>Spermatophyta</taxon>
        <taxon>Magnoliopsida</taxon>
        <taxon>eudicotyledons</taxon>
        <taxon>Gunneridae</taxon>
        <taxon>Pentapetalae</taxon>
        <taxon>rosids</taxon>
        <taxon>fabids</taxon>
        <taxon>Fabales</taxon>
        <taxon>Fabaceae</taxon>
        <taxon>Papilionoideae</taxon>
        <taxon>50 kb inversion clade</taxon>
        <taxon>NPAAA clade</taxon>
        <taxon>Hologalegina</taxon>
        <taxon>IRL clade</taxon>
        <taxon>Fabeae</taxon>
        <taxon>Lathyrus</taxon>
    </lineage>
</organism>
<sequence length="295" mass="33641">MCDTVISCAREHLLPLARDHLLPLLKEAVNIIRGVPTEIAEMKDELERIEGFINKADRMADSQEDNTSLKMRATIKQLIEASFHIEDIIDEYLIREEQQLPDPGCAAVANYGANYVKTKILRLHITYKIQNIKSRIALIKDTFEKDHGFPIHSSWEIGSSSSTETPNATLLQNLREAPFYMEETDVVGFEEPRGIMIDWLVKGRAERTIVSLVGMGGQGKTTLAKRVFDNTEVVNHFDCHAWITVSPSYNIENLLKDILCQFYKRQGVDPPQGIHQMDRKSLVDEVRNYLLRKST</sequence>
<dbReference type="InterPro" id="IPR002182">
    <property type="entry name" value="NB-ARC"/>
</dbReference>
<dbReference type="GO" id="GO:0006952">
    <property type="term" value="P:defense response"/>
    <property type="evidence" value="ECO:0007669"/>
    <property type="project" value="UniProtKB-KW"/>
</dbReference>
<dbReference type="Gramene" id="Psat05G0478600-T1">
    <property type="protein sequence ID" value="KAI5409110.1"/>
    <property type="gene ID" value="KIW84_054786"/>
</dbReference>
<protein>
    <recommendedName>
        <fullName evidence="8">NBS-LRR type disease resistance protein</fullName>
    </recommendedName>
</protein>